<dbReference type="GeneID" id="75691154"/>
<evidence type="ECO:0000313" key="1">
    <source>
        <dbReference type="EMBL" id="QWM89660.1"/>
    </source>
</evidence>
<organism evidence="1 2">
    <name type="scientific">uncultured phage cr99_1</name>
    <dbReference type="NCBI Taxonomy" id="2986399"/>
    <lineage>
        <taxon>Viruses</taxon>
        <taxon>Duplodnaviria</taxon>
        <taxon>Heunggongvirae</taxon>
        <taxon>Uroviricota</taxon>
        <taxon>Caudoviricetes</taxon>
        <taxon>Crassvirales</taxon>
        <taxon>Intestiviridae</taxon>
        <taxon>Crudevirinae</taxon>
        <taxon>Carjivirus</taxon>
        <taxon>Carjivirus hominis</taxon>
    </lineage>
</organism>
<evidence type="ECO:0000313" key="2">
    <source>
        <dbReference type="Proteomes" id="UP000827427"/>
    </source>
</evidence>
<reference evidence="1 2" key="1">
    <citation type="submission" date="2021-04" db="EMBL/GenBank/DDBJ databases">
        <authorList>
            <person name="Shkoporov A.N."/>
            <person name="Stockdale S.R."/>
            <person name="Guerin E."/>
            <person name="Ross R.P."/>
            <person name="Hill C."/>
        </authorList>
    </citation>
    <scope>NUCLEOTIDE SEQUENCE [LARGE SCALE GENOMIC DNA]</scope>
    <source>
        <strain evidence="2">cr99_1</strain>
    </source>
</reference>
<dbReference type="RefSeq" id="YP_010359232.1">
    <property type="nucleotide sequence ID" value="NC_062771.1"/>
</dbReference>
<accession>A0AAE7S0W2</accession>
<keyword evidence="2" id="KW-1185">Reference proteome</keyword>
<dbReference type="KEGG" id="vg:75691154"/>
<name>A0AAE7S0W2_9CAUD</name>
<gene>
    <name evidence="1" type="primary">gp_16430</name>
</gene>
<proteinExistence type="predicted"/>
<sequence>MCAYYGWLKHADTKNLLHKIQSLTGVRYSNWNGKRTNIVKYYGKYVRIVQVINYSKYFRINFIRNGKAYYADSMDKTLFYSIHKLNHFPINFKITRYDWRIYTKCRKEKVKSQT</sequence>
<dbReference type="EMBL" id="MZ130481">
    <property type="protein sequence ID" value="QWM89660.1"/>
    <property type="molecule type" value="Genomic_DNA"/>
</dbReference>
<dbReference type="Proteomes" id="UP000827427">
    <property type="component" value="Segment"/>
</dbReference>
<protein>
    <submittedName>
        <fullName evidence="1">Uncharacterized protein</fullName>
    </submittedName>
</protein>